<keyword evidence="4" id="KW-0256">Endoplasmic reticulum</keyword>
<gene>
    <name evidence="11" type="ORF">C5167_034692</name>
</gene>
<organism evidence="11 12">
    <name type="scientific">Papaver somniferum</name>
    <name type="common">Opium poppy</name>
    <dbReference type="NCBI Taxonomy" id="3469"/>
    <lineage>
        <taxon>Eukaryota</taxon>
        <taxon>Viridiplantae</taxon>
        <taxon>Streptophyta</taxon>
        <taxon>Embryophyta</taxon>
        <taxon>Tracheophyta</taxon>
        <taxon>Spermatophyta</taxon>
        <taxon>Magnoliopsida</taxon>
        <taxon>Ranunculales</taxon>
        <taxon>Papaveraceae</taxon>
        <taxon>Papaveroideae</taxon>
        <taxon>Papaver</taxon>
    </lineage>
</organism>
<feature type="domain" description="SMP-LTD" evidence="10">
    <location>
        <begin position="359"/>
        <end position="619"/>
    </location>
</feature>
<keyword evidence="6" id="KW-0445">Lipid transport</keyword>
<accession>A0A4Y7KDS9</accession>
<keyword evidence="12" id="KW-1185">Reference proteome</keyword>
<evidence type="ECO:0000256" key="2">
    <source>
        <dbReference type="ARBA" id="ARBA00022448"/>
    </source>
</evidence>
<sequence>MLLSLFFGFFLGALTIVAVEAFVLYHLIHRLTKKYEFKSQLVQQDLDPQQSLSFSYNKQGVIWILEPEKLAKVGAKDKLPKDQKNKKEIVEVTPVKKHAKIKDHSLIITNSNGSQVTIDLVDCMVLSVSASNLSSRKCHSHGEEVMYASDEVNSKTSPWVQVEAKRYPVKVEGKTSAVYNGSKSFYIYFETSWEKESWCKALRLATRDGKERVNWYAKLNKEFYNYLTSLNAGYPSLKKHPFGFSAEPMDRTTKNDGSTSKVRGFLKKLAKKASKSGTDSKGNSVSASIHEERKMGEKSRSAQDLVGLTGSVRYPLTEKTTSSSLDEDPVLSRSVSQSQASVTSDADFDDKFGVDEGTLCCNLLLSRLFFDTKRNDAIKSSIQERIQRTLLNLRTPSYIGGVNLTGLDLGTLPPNIHGMRVLPMDMNEVWAIELDLEYSGGLVLDVETRLEVREPGFEKGIINKGLESDSVGRATSDLLEGFQSLVSGEIVDEIDKKEEVENKHDETKFSKSSSWKSPYVSKWKSIVNSVANHVSQVPISLGIRIASVRGTLRIHIKPPPSDQLWFGFTSMPHIQFDLDSSVGDHKITSGHVAVILGNRFKAAIRDMLVLPNCEGVCVPWMLAEKDDWIPRKDAPFIWVKQEVVSDPAALELPNCQPEESETIVEEGRKSSDKQASSSNYLEVKDYENAKSLHQRNGQSEELSSSSKPSLSASSSTNQSTSSSRSLQDLKAPLLIKDESHNETYSYSRSESQEENQSPLSESMIRERQFGSFNEDPNPKKMGSRRARMMDLRNKVSEKFEEKKRHIEEKGRNIVEKMRGP</sequence>
<dbReference type="GO" id="GO:0005789">
    <property type="term" value="C:endoplasmic reticulum membrane"/>
    <property type="evidence" value="ECO:0007669"/>
    <property type="project" value="UniProtKB-SubCell"/>
</dbReference>
<dbReference type="Pfam" id="PF23065">
    <property type="entry name" value="PH_SMPa"/>
    <property type="match status" value="1"/>
</dbReference>
<evidence type="ECO:0000313" key="11">
    <source>
        <dbReference type="EMBL" id="RZC71543.1"/>
    </source>
</evidence>
<protein>
    <recommendedName>
        <fullName evidence="10">SMP-LTD domain-containing protein</fullName>
    </recommendedName>
</protein>
<dbReference type="Proteomes" id="UP000316621">
    <property type="component" value="Chromosome 7"/>
</dbReference>
<keyword evidence="2" id="KW-0813">Transport</keyword>
<keyword evidence="8" id="KW-0472">Membrane</keyword>
<dbReference type="PROSITE" id="PS51847">
    <property type="entry name" value="SMP"/>
    <property type="match status" value="1"/>
</dbReference>
<dbReference type="STRING" id="3469.A0A4Y7KDS9"/>
<feature type="region of interest" description="Disordered" evidence="9">
    <location>
        <begin position="271"/>
        <end position="303"/>
    </location>
</feature>
<feature type="compositionally biased region" description="Low complexity" evidence="9">
    <location>
        <begin position="699"/>
        <end position="726"/>
    </location>
</feature>
<keyword evidence="5" id="KW-1133">Transmembrane helix</keyword>
<dbReference type="PANTHER" id="PTHR13466">
    <property type="entry name" value="TEX2 PROTEIN-RELATED"/>
    <property type="match status" value="1"/>
</dbReference>
<feature type="region of interest" description="Disordered" evidence="9">
    <location>
        <begin position="318"/>
        <end position="339"/>
    </location>
</feature>
<dbReference type="GO" id="GO:0006869">
    <property type="term" value="P:lipid transport"/>
    <property type="evidence" value="ECO:0007669"/>
    <property type="project" value="UniProtKB-KW"/>
</dbReference>
<keyword evidence="3" id="KW-0812">Transmembrane</keyword>
<feature type="compositionally biased region" description="Polar residues" evidence="9">
    <location>
        <begin position="277"/>
        <end position="287"/>
    </location>
</feature>
<evidence type="ECO:0000256" key="7">
    <source>
        <dbReference type="ARBA" id="ARBA00023121"/>
    </source>
</evidence>
<comment type="subcellular location">
    <subcellularLocation>
        <location evidence="1">Endoplasmic reticulum membrane</location>
    </subcellularLocation>
</comment>
<evidence type="ECO:0000256" key="5">
    <source>
        <dbReference type="ARBA" id="ARBA00022989"/>
    </source>
</evidence>
<evidence type="ECO:0000256" key="3">
    <source>
        <dbReference type="ARBA" id="ARBA00022692"/>
    </source>
</evidence>
<evidence type="ECO:0000256" key="9">
    <source>
        <dbReference type="SAM" id="MobiDB-lite"/>
    </source>
</evidence>
<evidence type="ECO:0000256" key="4">
    <source>
        <dbReference type="ARBA" id="ARBA00022824"/>
    </source>
</evidence>
<dbReference type="OMA" id="CYLYAET"/>
<evidence type="ECO:0000259" key="10">
    <source>
        <dbReference type="PROSITE" id="PS51847"/>
    </source>
</evidence>
<dbReference type="InterPro" id="IPR031468">
    <property type="entry name" value="SMP_LBD"/>
</dbReference>
<feature type="compositionally biased region" description="Basic and acidic residues" evidence="9">
    <location>
        <begin position="289"/>
        <end position="301"/>
    </location>
</feature>
<dbReference type="CDD" id="cd21675">
    <property type="entry name" value="SMP_TEX2"/>
    <property type="match status" value="1"/>
</dbReference>
<proteinExistence type="predicted"/>
<keyword evidence="7" id="KW-0446">Lipid-binding</keyword>
<feature type="compositionally biased region" description="Polar residues" evidence="9">
    <location>
        <begin position="742"/>
        <end position="760"/>
    </location>
</feature>
<dbReference type="GO" id="GO:0008289">
    <property type="term" value="F:lipid binding"/>
    <property type="evidence" value="ECO:0007669"/>
    <property type="project" value="UniProtKB-KW"/>
</dbReference>
<dbReference type="InterPro" id="IPR057080">
    <property type="entry name" value="PH_SMPa"/>
</dbReference>
<dbReference type="PANTHER" id="PTHR13466:SF0">
    <property type="entry name" value="SMP-LTD DOMAIN-CONTAINING PROTEIN"/>
    <property type="match status" value="1"/>
</dbReference>
<evidence type="ECO:0000256" key="1">
    <source>
        <dbReference type="ARBA" id="ARBA00004586"/>
    </source>
</evidence>
<feature type="compositionally biased region" description="Basic and acidic residues" evidence="9">
    <location>
        <begin position="787"/>
        <end position="820"/>
    </location>
</feature>
<evidence type="ECO:0000313" key="12">
    <source>
        <dbReference type="Proteomes" id="UP000316621"/>
    </source>
</evidence>
<name>A0A4Y7KDS9_PAPSO</name>
<evidence type="ECO:0000256" key="6">
    <source>
        <dbReference type="ARBA" id="ARBA00023055"/>
    </source>
</evidence>
<dbReference type="AlphaFoldDB" id="A0A4Y7KDS9"/>
<dbReference type="Gramene" id="RZC71543">
    <property type="protein sequence ID" value="RZC71543"/>
    <property type="gene ID" value="C5167_034692"/>
</dbReference>
<feature type="region of interest" description="Disordered" evidence="9">
    <location>
        <begin position="652"/>
        <end position="820"/>
    </location>
</feature>
<dbReference type="EMBL" id="CM010721">
    <property type="protein sequence ID" value="RZC71543.1"/>
    <property type="molecule type" value="Genomic_DNA"/>
</dbReference>
<reference evidence="11 12" key="1">
    <citation type="journal article" date="2018" name="Science">
        <title>The opium poppy genome and morphinan production.</title>
        <authorList>
            <person name="Guo L."/>
            <person name="Winzer T."/>
            <person name="Yang X."/>
            <person name="Li Y."/>
            <person name="Ning Z."/>
            <person name="He Z."/>
            <person name="Teodor R."/>
            <person name="Lu Y."/>
            <person name="Bowser T.A."/>
            <person name="Graham I.A."/>
            <person name="Ye K."/>
        </authorList>
    </citation>
    <scope>NUCLEOTIDE SEQUENCE [LARGE SCALE GENOMIC DNA]</scope>
    <source>
        <strain evidence="12">cv. HN1</strain>
        <tissue evidence="11">Leaves</tissue>
    </source>
</reference>
<evidence type="ECO:0000256" key="8">
    <source>
        <dbReference type="ARBA" id="ARBA00023136"/>
    </source>
</evidence>